<proteinExistence type="predicted"/>
<reference evidence="2 3" key="1">
    <citation type="submission" date="2021-01" db="EMBL/GenBank/DDBJ databases">
        <title>Genome seq and assembly of Devosia sp. G19.</title>
        <authorList>
            <person name="Chhetri G."/>
        </authorList>
    </citation>
    <scope>NUCLEOTIDE SEQUENCE [LARGE SCALE GENOMIC DNA]</scope>
    <source>
        <strain evidence="2 3">G19</strain>
    </source>
</reference>
<name>A0ABX7C205_9HYPH</name>
<protein>
    <recommendedName>
        <fullName evidence="4">Proteinase inhibitor I42 chagasin domain-containing protein</fullName>
    </recommendedName>
</protein>
<organism evidence="2 3">
    <name type="scientific">Devosia oryziradicis</name>
    <dbReference type="NCBI Taxonomy" id="2801335"/>
    <lineage>
        <taxon>Bacteria</taxon>
        <taxon>Pseudomonadati</taxon>
        <taxon>Pseudomonadota</taxon>
        <taxon>Alphaproteobacteria</taxon>
        <taxon>Hyphomicrobiales</taxon>
        <taxon>Devosiaceae</taxon>
        <taxon>Devosia</taxon>
    </lineage>
</organism>
<feature type="chain" id="PRO_5045383690" description="Proteinase inhibitor I42 chagasin domain-containing protein" evidence="1">
    <location>
        <begin position="20"/>
        <end position="148"/>
    </location>
</feature>
<gene>
    <name evidence="2" type="ORF">JI749_17205</name>
</gene>
<evidence type="ECO:0000313" key="3">
    <source>
        <dbReference type="Proteomes" id="UP000595460"/>
    </source>
</evidence>
<evidence type="ECO:0008006" key="4">
    <source>
        <dbReference type="Google" id="ProtNLM"/>
    </source>
</evidence>
<evidence type="ECO:0000313" key="2">
    <source>
        <dbReference type="EMBL" id="QQR36041.1"/>
    </source>
</evidence>
<dbReference type="RefSeq" id="WP_201656830.1">
    <property type="nucleotide sequence ID" value="NZ_CP068047.1"/>
</dbReference>
<sequence>MKHLLLIASLFALAQPALAQTVTETDFTISVPNGSGDPVVESTTLVPLLEGTCYDWHLRLAKAKGAIEITELYTLPAAPESWGLGEDNTIVVADDQLSATSTLSLTPQDGWIASGWCVSKGDPEGDYSFEIRAGDKLLHRFEFELQKM</sequence>
<dbReference type="EMBL" id="CP068047">
    <property type="protein sequence ID" value="QQR36041.1"/>
    <property type="molecule type" value="Genomic_DNA"/>
</dbReference>
<keyword evidence="3" id="KW-1185">Reference proteome</keyword>
<feature type="signal peptide" evidence="1">
    <location>
        <begin position="1"/>
        <end position="19"/>
    </location>
</feature>
<keyword evidence="1" id="KW-0732">Signal</keyword>
<dbReference type="Proteomes" id="UP000595460">
    <property type="component" value="Chromosome"/>
</dbReference>
<accession>A0ABX7C205</accession>
<evidence type="ECO:0000256" key="1">
    <source>
        <dbReference type="SAM" id="SignalP"/>
    </source>
</evidence>